<name>A0AC34Q924_9BILA</name>
<reference evidence="2" key="1">
    <citation type="submission" date="2022-11" db="UniProtKB">
        <authorList>
            <consortium name="WormBaseParasite"/>
        </authorList>
    </citation>
    <scope>IDENTIFICATION</scope>
</reference>
<protein>
    <submittedName>
        <fullName evidence="2">Major facilitator superfamily (MFS) profile domain-containing protein</fullName>
    </submittedName>
</protein>
<organism evidence="1 2">
    <name type="scientific">Panagrolaimus sp. JU765</name>
    <dbReference type="NCBI Taxonomy" id="591449"/>
    <lineage>
        <taxon>Eukaryota</taxon>
        <taxon>Metazoa</taxon>
        <taxon>Ecdysozoa</taxon>
        <taxon>Nematoda</taxon>
        <taxon>Chromadorea</taxon>
        <taxon>Rhabditida</taxon>
        <taxon>Tylenchina</taxon>
        <taxon>Panagrolaimomorpha</taxon>
        <taxon>Panagrolaimoidea</taxon>
        <taxon>Panagrolaimidae</taxon>
        <taxon>Panagrolaimus</taxon>
    </lineage>
</organism>
<evidence type="ECO:0000313" key="2">
    <source>
        <dbReference type="WBParaSite" id="JU765_v2.g14220.t1"/>
    </source>
</evidence>
<dbReference type="Proteomes" id="UP000887576">
    <property type="component" value="Unplaced"/>
</dbReference>
<accession>A0AC34Q924</accession>
<dbReference type="WBParaSite" id="JU765_v2.g14220.t1">
    <property type="protein sequence ID" value="JU765_v2.g14220.t1"/>
    <property type="gene ID" value="JU765_v2.g14220"/>
</dbReference>
<sequence>MEIEKTAPNDEIDFQNLKTNGNGFGKKTEWTSIYIAAIITFFGAVQYSIYFSSLWPYLQILDKSATEEFFGLIISCYSIGQMIASPLTGFWSNKTRKMRHPLHAGLILMLIGNILYFLTPLMPSKRKYFILIARFVTGCGSANVSLLKSYATSASTGSDRSKAIAYVTGGLALGSVIGPTFQLIFTPIGPKGFQVYQDLWINMYTCPALLASSANIAGMLMLVFLFKESYVDLIDANGTEVVGCNMDRFDWCHTFKPINIHVYYITYVLFIGLCFPNINISLNTLFSKILGPRPQAAQQGWLQVSGAAARMIGPIVISSMYTHHGPKWSWNLEIAVISFTLFLWMILRNRMVPLQVPPEFAEFEEKNDKDVKKPKKLIFPKSEKF</sequence>
<evidence type="ECO:0000313" key="1">
    <source>
        <dbReference type="Proteomes" id="UP000887576"/>
    </source>
</evidence>
<proteinExistence type="predicted"/>